<comment type="caution">
    <text evidence="2">The sequence shown here is derived from an EMBL/GenBank/DDBJ whole genome shotgun (WGS) entry which is preliminary data.</text>
</comment>
<gene>
    <name evidence="2" type="ORF">NGRA_2809</name>
</gene>
<evidence type="ECO:0000313" key="3">
    <source>
        <dbReference type="Proteomes" id="UP000740883"/>
    </source>
</evidence>
<feature type="domain" description="Reverse transcriptase" evidence="1">
    <location>
        <begin position="1"/>
        <end position="56"/>
    </location>
</feature>
<dbReference type="EMBL" id="SBJO01000400">
    <property type="protein sequence ID" value="KAF9761167.1"/>
    <property type="molecule type" value="Genomic_DNA"/>
</dbReference>
<dbReference type="Proteomes" id="UP000740883">
    <property type="component" value="Unassembled WGS sequence"/>
</dbReference>
<dbReference type="Gene3D" id="3.30.70.270">
    <property type="match status" value="1"/>
</dbReference>
<dbReference type="InterPro" id="IPR043502">
    <property type="entry name" value="DNA/RNA_pol_sf"/>
</dbReference>
<name>A0A9P6GX11_9MICR</name>
<dbReference type="Pfam" id="PF00078">
    <property type="entry name" value="RVT_1"/>
    <property type="match status" value="1"/>
</dbReference>
<dbReference type="SUPFAM" id="SSF56672">
    <property type="entry name" value="DNA/RNA polymerases"/>
    <property type="match status" value="1"/>
</dbReference>
<evidence type="ECO:0000313" key="2">
    <source>
        <dbReference type="EMBL" id="KAF9761167.1"/>
    </source>
</evidence>
<keyword evidence="3" id="KW-1185">Reference proteome</keyword>
<sequence length="110" mass="12982">MDRILQDWRGGDVEVYMDEIVIHAKGGQKHDELFDNVIRRISDKGLNVNPKKIQFRKCWLHKTSLIKNKYFNYEANCSSLCSSYFQRGSQLGFLQLRFSKSRSLFAQEFL</sequence>
<dbReference type="InterPro" id="IPR000477">
    <property type="entry name" value="RT_dom"/>
</dbReference>
<organism evidence="2 3">
    <name type="scientific">Nosema granulosis</name>
    <dbReference type="NCBI Taxonomy" id="83296"/>
    <lineage>
        <taxon>Eukaryota</taxon>
        <taxon>Fungi</taxon>
        <taxon>Fungi incertae sedis</taxon>
        <taxon>Microsporidia</taxon>
        <taxon>Nosematidae</taxon>
        <taxon>Nosema</taxon>
    </lineage>
</organism>
<reference evidence="2 3" key="1">
    <citation type="journal article" date="2020" name="Genome Biol. Evol.">
        <title>Comparative genomics of strictly vertically transmitted, feminizing microsporidia endosymbionts of amphipod crustaceans.</title>
        <authorList>
            <person name="Cormier A."/>
            <person name="Chebbi M.A."/>
            <person name="Giraud I."/>
            <person name="Wattier R."/>
            <person name="Teixeira M."/>
            <person name="Gilbert C."/>
            <person name="Rigaud T."/>
            <person name="Cordaux R."/>
        </authorList>
    </citation>
    <scope>NUCLEOTIDE SEQUENCE [LARGE SCALE GENOMIC DNA]</scope>
    <source>
        <strain evidence="2 3">Ou3-Ou53</strain>
    </source>
</reference>
<protein>
    <recommendedName>
        <fullName evidence="1">Reverse transcriptase domain-containing protein</fullName>
    </recommendedName>
</protein>
<evidence type="ECO:0000259" key="1">
    <source>
        <dbReference type="Pfam" id="PF00078"/>
    </source>
</evidence>
<dbReference type="InterPro" id="IPR043128">
    <property type="entry name" value="Rev_trsase/Diguanyl_cyclase"/>
</dbReference>
<proteinExistence type="predicted"/>
<dbReference type="AlphaFoldDB" id="A0A9P6GX11"/>
<accession>A0A9P6GX11</accession>